<dbReference type="Pfam" id="PF12844">
    <property type="entry name" value="HTH_19"/>
    <property type="match status" value="1"/>
</dbReference>
<protein>
    <submittedName>
        <fullName evidence="3">Helix-turn-helix transcriptional regulator</fullName>
    </submittedName>
</protein>
<accession>A0ABX7Q766</accession>
<keyword evidence="1" id="KW-0238">DNA-binding</keyword>
<dbReference type="RefSeq" id="WP_207164661.1">
    <property type="nucleotide sequence ID" value="NZ_CP071382.1"/>
</dbReference>
<sequence length="273" mass="30452">MTSGERIKILRILNGFTQQTLAEFADVSRASVMLWEKDKLPTRRTALALATLFEVSAEYLLEGIYPPDYALWKPIAPGHPKHLQDLAVDMNHGISALFSEIGIVFSAKGQTSENQFFWLCGNDPYSNEWQLNYLLTCDKSLEPLLSSSIRASVVSATDLGKILPNGGWGALVGAIAENLHENYRHYPDCSRLYDRLGGLESEGDDDFTLGGLLKRFGREIAKNRDTIMDDDLETMANYLAKEVSKHSGFTNIKCSASKLIRASIKQVKTSWNK</sequence>
<organism evidence="3 4">
    <name type="scientific">Geobacter benzoatilyticus</name>
    <dbReference type="NCBI Taxonomy" id="2815309"/>
    <lineage>
        <taxon>Bacteria</taxon>
        <taxon>Pseudomonadati</taxon>
        <taxon>Thermodesulfobacteriota</taxon>
        <taxon>Desulfuromonadia</taxon>
        <taxon>Geobacterales</taxon>
        <taxon>Geobacteraceae</taxon>
        <taxon>Geobacter</taxon>
    </lineage>
</organism>
<name>A0ABX7Q766_9BACT</name>
<dbReference type="PROSITE" id="PS50943">
    <property type="entry name" value="HTH_CROC1"/>
    <property type="match status" value="1"/>
</dbReference>
<dbReference type="InterPro" id="IPR010982">
    <property type="entry name" value="Lambda_DNA-bd_dom_sf"/>
</dbReference>
<evidence type="ECO:0000313" key="3">
    <source>
        <dbReference type="EMBL" id="QSV46883.1"/>
    </source>
</evidence>
<dbReference type="EMBL" id="CP071382">
    <property type="protein sequence ID" value="QSV46883.1"/>
    <property type="molecule type" value="Genomic_DNA"/>
</dbReference>
<gene>
    <name evidence="3" type="ORF">JZM60_06360</name>
</gene>
<proteinExistence type="predicted"/>
<evidence type="ECO:0000259" key="2">
    <source>
        <dbReference type="PROSITE" id="PS50943"/>
    </source>
</evidence>
<dbReference type="Gene3D" id="1.10.260.40">
    <property type="entry name" value="lambda repressor-like DNA-binding domains"/>
    <property type="match status" value="1"/>
</dbReference>
<dbReference type="Proteomes" id="UP000663651">
    <property type="component" value="Chromosome"/>
</dbReference>
<dbReference type="PANTHER" id="PTHR46558">
    <property type="entry name" value="TRACRIPTIONAL REGULATORY PROTEIN-RELATED-RELATED"/>
    <property type="match status" value="1"/>
</dbReference>
<dbReference type="CDD" id="cd00093">
    <property type="entry name" value="HTH_XRE"/>
    <property type="match status" value="1"/>
</dbReference>
<dbReference type="InterPro" id="IPR001387">
    <property type="entry name" value="Cro/C1-type_HTH"/>
</dbReference>
<keyword evidence="4" id="KW-1185">Reference proteome</keyword>
<dbReference type="SUPFAM" id="SSF47413">
    <property type="entry name" value="lambda repressor-like DNA-binding domains"/>
    <property type="match status" value="1"/>
</dbReference>
<evidence type="ECO:0000313" key="4">
    <source>
        <dbReference type="Proteomes" id="UP000663651"/>
    </source>
</evidence>
<dbReference type="PANTHER" id="PTHR46558:SF11">
    <property type="entry name" value="HTH-TYPE TRANSCRIPTIONAL REGULATOR XRE"/>
    <property type="match status" value="1"/>
</dbReference>
<dbReference type="SMART" id="SM00530">
    <property type="entry name" value="HTH_XRE"/>
    <property type="match status" value="1"/>
</dbReference>
<feature type="domain" description="HTH cro/C1-type" evidence="2">
    <location>
        <begin position="7"/>
        <end position="60"/>
    </location>
</feature>
<evidence type="ECO:0000256" key="1">
    <source>
        <dbReference type="ARBA" id="ARBA00023125"/>
    </source>
</evidence>
<reference evidence="3 4" key="1">
    <citation type="submission" date="2021-03" db="EMBL/GenBank/DDBJ databases">
        <title>Geobacter metallireducens gen. nov. sp. nov., a microorganism capable of coupling the complete oxidation of organic compounds to the reduction of iron and other metals.</title>
        <authorList>
            <person name="Li Y."/>
        </authorList>
    </citation>
    <scope>NUCLEOTIDE SEQUENCE [LARGE SCALE GENOMIC DNA]</scope>
    <source>
        <strain evidence="3 4">Jerry-YX</strain>
    </source>
</reference>